<keyword evidence="2" id="KW-1185">Reference proteome</keyword>
<protein>
    <submittedName>
        <fullName evidence="1">Uncharacterized protein</fullName>
    </submittedName>
</protein>
<accession>A0ACC2TMY6</accession>
<gene>
    <name evidence="1" type="ORF">DSO57_1032977</name>
</gene>
<dbReference type="EMBL" id="QTSX02002383">
    <property type="protein sequence ID" value="KAJ9075731.1"/>
    <property type="molecule type" value="Genomic_DNA"/>
</dbReference>
<proteinExistence type="predicted"/>
<reference evidence="1" key="1">
    <citation type="submission" date="2022-04" db="EMBL/GenBank/DDBJ databases">
        <title>Genome of the entomopathogenic fungus Entomophthora muscae.</title>
        <authorList>
            <person name="Elya C."/>
            <person name="Lovett B.R."/>
            <person name="Lee E."/>
            <person name="Macias A.M."/>
            <person name="Hajek A.E."/>
            <person name="De Bivort B.L."/>
            <person name="Kasson M.T."/>
            <person name="De Fine Licht H.H."/>
            <person name="Stajich J.E."/>
        </authorList>
    </citation>
    <scope>NUCLEOTIDE SEQUENCE</scope>
    <source>
        <strain evidence="1">Berkeley</strain>
    </source>
</reference>
<organism evidence="1 2">
    <name type="scientific">Entomophthora muscae</name>
    <dbReference type="NCBI Taxonomy" id="34485"/>
    <lineage>
        <taxon>Eukaryota</taxon>
        <taxon>Fungi</taxon>
        <taxon>Fungi incertae sedis</taxon>
        <taxon>Zoopagomycota</taxon>
        <taxon>Entomophthoromycotina</taxon>
        <taxon>Entomophthoromycetes</taxon>
        <taxon>Entomophthorales</taxon>
        <taxon>Entomophthoraceae</taxon>
        <taxon>Entomophthora</taxon>
    </lineage>
</organism>
<sequence>MFSLQVQGFQCLEMLSTSTLLQLAAVLSNAIGVSPAAEHRFENKHLDLDYVSVTDPNHHDGWLTCVAHGIFLSHPHPHEPLAKGASLTFPITQVRSQQMWSLDLAFTKASPTLLFHHPEVTEPITITLISKRSPTSDDVRQLLTDDQCTMCAMSNCTEECGALTGMPCCDFCIRPVHQGWYGQMSPECHAHITKLTFEARQYIHHEYKTFFHASKANLPFTCLWVESTGEPCAFCTEGFL</sequence>
<comment type="caution">
    <text evidence="1">The sequence shown here is derived from an EMBL/GenBank/DDBJ whole genome shotgun (WGS) entry which is preliminary data.</text>
</comment>
<name>A0ACC2TMY6_9FUNG</name>
<evidence type="ECO:0000313" key="2">
    <source>
        <dbReference type="Proteomes" id="UP001165960"/>
    </source>
</evidence>
<evidence type="ECO:0000313" key="1">
    <source>
        <dbReference type="EMBL" id="KAJ9075731.1"/>
    </source>
</evidence>
<dbReference type="Proteomes" id="UP001165960">
    <property type="component" value="Unassembled WGS sequence"/>
</dbReference>